<dbReference type="Proteomes" id="UP001175000">
    <property type="component" value="Unassembled WGS sequence"/>
</dbReference>
<dbReference type="EMBL" id="JAULSU010000006">
    <property type="protein sequence ID" value="KAK0614217.1"/>
    <property type="molecule type" value="Genomic_DNA"/>
</dbReference>
<protein>
    <submittedName>
        <fullName evidence="2">Uncharacterized protein</fullName>
    </submittedName>
</protein>
<comment type="caution">
    <text evidence="2">The sequence shown here is derived from an EMBL/GenBank/DDBJ whole genome shotgun (WGS) entry which is preliminary data.</text>
</comment>
<accession>A0AA39WF39</accession>
<keyword evidence="3" id="KW-1185">Reference proteome</keyword>
<gene>
    <name evidence="2" type="ORF">B0T14DRAFT_299974</name>
</gene>
<proteinExistence type="predicted"/>
<sequence length="222" mass="24534">MKWSLKWGNPVSSVSSRARHAEGDSKSTPAKCGSQISIHLCQLLRRKAHDRTGAIVSAPHEWTGRDCRCGCGSSVGQHANTDKSASGCGREWEKDGGMNGLGRARVPARGSIEIGARNRPCLRWSMYCLISPLRKVRERARQRVITDHNCSSFAQVRKFRSGSRWRVWFKAHVAIRNGLPSCHVCDEIPGNGHEAQAGLRASQDGRASTTRARRVAVEKRPI</sequence>
<name>A0AA39WF39_9PEZI</name>
<reference evidence="2" key="1">
    <citation type="submission" date="2023-06" db="EMBL/GenBank/DDBJ databases">
        <title>Genome-scale phylogeny and comparative genomics of the fungal order Sordariales.</title>
        <authorList>
            <consortium name="Lawrence Berkeley National Laboratory"/>
            <person name="Hensen N."/>
            <person name="Bonometti L."/>
            <person name="Westerberg I."/>
            <person name="Brannstrom I.O."/>
            <person name="Guillou S."/>
            <person name="Cros-Aarteil S."/>
            <person name="Calhoun S."/>
            <person name="Haridas S."/>
            <person name="Kuo A."/>
            <person name="Mondo S."/>
            <person name="Pangilinan J."/>
            <person name="Riley R."/>
            <person name="Labutti K."/>
            <person name="Andreopoulos B."/>
            <person name="Lipzen A."/>
            <person name="Chen C."/>
            <person name="Yanf M."/>
            <person name="Daum C."/>
            <person name="Ng V."/>
            <person name="Clum A."/>
            <person name="Steindorff A."/>
            <person name="Ohm R."/>
            <person name="Martin F."/>
            <person name="Silar P."/>
            <person name="Natvig D."/>
            <person name="Lalanne C."/>
            <person name="Gautier V."/>
            <person name="Ament-Velasquez S.L."/>
            <person name="Kruys A."/>
            <person name="Hutchinson M.I."/>
            <person name="Powell A.J."/>
            <person name="Barry K."/>
            <person name="Miller A.N."/>
            <person name="Grigoriev I.V."/>
            <person name="Debuchy R."/>
            <person name="Gladieux P."/>
            <person name="Thoren M.H."/>
            <person name="Johannesson H."/>
        </authorList>
    </citation>
    <scope>NUCLEOTIDE SEQUENCE</scope>
    <source>
        <strain evidence="2">CBS 606.72</strain>
    </source>
</reference>
<organism evidence="2 3">
    <name type="scientific">Immersiella caudata</name>
    <dbReference type="NCBI Taxonomy" id="314043"/>
    <lineage>
        <taxon>Eukaryota</taxon>
        <taxon>Fungi</taxon>
        <taxon>Dikarya</taxon>
        <taxon>Ascomycota</taxon>
        <taxon>Pezizomycotina</taxon>
        <taxon>Sordariomycetes</taxon>
        <taxon>Sordariomycetidae</taxon>
        <taxon>Sordariales</taxon>
        <taxon>Lasiosphaeriaceae</taxon>
        <taxon>Immersiella</taxon>
    </lineage>
</organism>
<feature type="region of interest" description="Disordered" evidence="1">
    <location>
        <begin position="1"/>
        <end position="32"/>
    </location>
</feature>
<dbReference type="AlphaFoldDB" id="A0AA39WF39"/>
<evidence type="ECO:0000256" key="1">
    <source>
        <dbReference type="SAM" id="MobiDB-lite"/>
    </source>
</evidence>
<evidence type="ECO:0000313" key="2">
    <source>
        <dbReference type="EMBL" id="KAK0614217.1"/>
    </source>
</evidence>
<evidence type="ECO:0000313" key="3">
    <source>
        <dbReference type="Proteomes" id="UP001175000"/>
    </source>
</evidence>